<dbReference type="AlphaFoldDB" id="A0A8J3MVH8"/>
<evidence type="ECO:0000313" key="1">
    <source>
        <dbReference type="EMBL" id="GHO50322.1"/>
    </source>
</evidence>
<evidence type="ECO:0000313" key="2">
    <source>
        <dbReference type="Proteomes" id="UP000612362"/>
    </source>
</evidence>
<dbReference type="EMBL" id="BNJF01000008">
    <property type="protein sequence ID" value="GHO50322.1"/>
    <property type="molecule type" value="Genomic_DNA"/>
</dbReference>
<comment type="caution">
    <text evidence="1">The sequence shown here is derived from an EMBL/GenBank/DDBJ whole genome shotgun (WGS) entry which is preliminary data.</text>
</comment>
<reference evidence="1" key="1">
    <citation type="submission" date="2020-10" db="EMBL/GenBank/DDBJ databases">
        <title>Taxonomic study of unclassified bacteria belonging to the class Ktedonobacteria.</title>
        <authorList>
            <person name="Yabe S."/>
            <person name="Wang C.M."/>
            <person name="Zheng Y."/>
            <person name="Sakai Y."/>
            <person name="Cavaletti L."/>
            <person name="Monciardini P."/>
            <person name="Donadio S."/>
        </authorList>
    </citation>
    <scope>NUCLEOTIDE SEQUENCE</scope>
    <source>
        <strain evidence="1">SOSP1-1</strain>
    </source>
</reference>
<sequence length="296" mass="33124">MSTATLQLHGVEIDQQHAHMLERVHPYTLAFIQKMLSSKQFDSVQFLAHLLQLAEVKQQSIVPPTIETTNRAIIHLQSAQELSQRSGWPWGYTTTYKVLRVLEALGLLQRKPGELHFFYGAPQFHTDIFLNLQKLQASKTPKVRQLATKVQRRLERDVLHGQLRIFDDLPAASNAPVAQATQTFTTLLQQEGIAISPRLAAKLSATCEDIARMFAQVPLSVQQKEALAAQERPWYPFEGFTAEKQTQEGNFALHMGNATPTKQRQEKSSEGNSAQEKGNSYVTLVACGVVPLGEKV</sequence>
<gene>
    <name evidence="1" type="ORF">KSX_84850</name>
</gene>
<accession>A0A8J3MVH8</accession>
<keyword evidence="2" id="KW-1185">Reference proteome</keyword>
<protein>
    <submittedName>
        <fullName evidence="1">Uncharacterized protein</fullName>
    </submittedName>
</protein>
<proteinExistence type="predicted"/>
<dbReference type="Proteomes" id="UP000612362">
    <property type="component" value="Unassembled WGS sequence"/>
</dbReference>
<organism evidence="1 2">
    <name type="scientific">Ktedonospora formicarum</name>
    <dbReference type="NCBI Taxonomy" id="2778364"/>
    <lineage>
        <taxon>Bacteria</taxon>
        <taxon>Bacillati</taxon>
        <taxon>Chloroflexota</taxon>
        <taxon>Ktedonobacteria</taxon>
        <taxon>Ktedonobacterales</taxon>
        <taxon>Ktedonobacteraceae</taxon>
        <taxon>Ktedonospora</taxon>
    </lineage>
</organism>
<dbReference type="RefSeq" id="WP_220199362.1">
    <property type="nucleotide sequence ID" value="NZ_BNJF01000008.1"/>
</dbReference>
<name>A0A8J3MVH8_9CHLR</name>